<dbReference type="AlphaFoldDB" id="A0A1Y5TKX6"/>
<sequence length="100" mass="10367">MLSAADFADLFPAMAESVSGRRPDRAVPRPSAACIARWEDDGGWVPEPSRGEGPTRRNAAPGRRMASSLAPGVLLSLTPAVAVLGGAAAVLSLSRRLLES</sequence>
<name>A0A1Y5TKX6_9PROT</name>
<dbReference type="InParanoid" id="A0A1Y5TKX6"/>
<dbReference type="EMBL" id="FWFR01000002">
    <property type="protein sequence ID" value="SLN65980.1"/>
    <property type="molecule type" value="Genomic_DNA"/>
</dbReference>
<feature type="region of interest" description="Disordered" evidence="1">
    <location>
        <begin position="40"/>
        <end position="64"/>
    </location>
</feature>
<accession>A0A1Y5TKX6</accession>
<keyword evidence="2" id="KW-1133">Transmembrane helix</keyword>
<reference evidence="3 4" key="1">
    <citation type="submission" date="2017-03" db="EMBL/GenBank/DDBJ databases">
        <authorList>
            <person name="Afonso C.L."/>
            <person name="Miller P.J."/>
            <person name="Scott M.A."/>
            <person name="Spackman E."/>
            <person name="Goraichik I."/>
            <person name="Dimitrov K.M."/>
            <person name="Suarez D.L."/>
            <person name="Swayne D.E."/>
        </authorList>
    </citation>
    <scope>NUCLEOTIDE SEQUENCE [LARGE SCALE GENOMIC DNA]</scope>
    <source>
        <strain evidence="3 4">CECT 7691</strain>
    </source>
</reference>
<feature type="transmembrane region" description="Helical" evidence="2">
    <location>
        <begin position="73"/>
        <end position="93"/>
    </location>
</feature>
<protein>
    <submittedName>
        <fullName evidence="3">Uncharacterized protein</fullName>
    </submittedName>
</protein>
<keyword evidence="2" id="KW-0472">Membrane</keyword>
<evidence type="ECO:0000256" key="1">
    <source>
        <dbReference type="SAM" id="MobiDB-lite"/>
    </source>
</evidence>
<keyword evidence="2" id="KW-0812">Transmembrane</keyword>
<dbReference type="Proteomes" id="UP000193200">
    <property type="component" value="Unassembled WGS sequence"/>
</dbReference>
<evidence type="ECO:0000313" key="4">
    <source>
        <dbReference type="Proteomes" id="UP000193200"/>
    </source>
</evidence>
<evidence type="ECO:0000313" key="3">
    <source>
        <dbReference type="EMBL" id="SLN65980.1"/>
    </source>
</evidence>
<keyword evidence="4" id="KW-1185">Reference proteome</keyword>
<evidence type="ECO:0000256" key="2">
    <source>
        <dbReference type="SAM" id="Phobius"/>
    </source>
</evidence>
<organism evidence="3 4">
    <name type="scientific">Oceanibacterium hippocampi</name>
    <dbReference type="NCBI Taxonomy" id="745714"/>
    <lineage>
        <taxon>Bacteria</taxon>
        <taxon>Pseudomonadati</taxon>
        <taxon>Pseudomonadota</taxon>
        <taxon>Alphaproteobacteria</taxon>
        <taxon>Sneathiellales</taxon>
        <taxon>Sneathiellaceae</taxon>
        <taxon>Oceanibacterium</taxon>
    </lineage>
</organism>
<gene>
    <name evidence="3" type="ORF">OCH7691_03031</name>
</gene>
<proteinExistence type="predicted"/>